<protein>
    <submittedName>
        <fullName evidence="1">Uncharacterized protein</fullName>
    </submittedName>
</protein>
<accession>A0A517T4T1</accession>
<dbReference type="AlphaFoldDB" id="A0A517T4T1"/>
<organism evidence="1 2">
    <name type="scientific">Calycomorphotria hydatis</name>
    <dbReference type="NCBI Taxonomy" id="2528027"/>
    <lineage>
        <taxon>Bacteria</taxon>
        <taxon>Pseudomonadati</taxon>
        <taxon>Planctomycetota</taxon>
        <taxon>Planctomycetia</taxon>
        <taxon>Planctomycetales</taxon>
        <taxon>Planctomycetaceae</taxon>
        <taxon>Calycomorphotria</taxon>
    </lineage>
</organism>
<sequence length="68" mass="7873">MYKYKYGLRNALSNTGLAKLTGKSELFAMARLIRHGNHIIKQFQEYSGLGGADVHRSLFFWTYRLVFS</sequence>
<proteinExistence type="predicted"/>
<name>A0A517T4T1_9PLAN</name>
<keyword evidence="2" id="KW-1185">Reference proteome</keyword>
<dbReference type="KEGG" id="chya:V22_05950"/>
<evidence type="ECO:0000313" key="1">
    <source>
        <dbReference type="EMBL" id="QDT63374.1"/>
    </source>
</evidence>
<gene>
    <name evidence="1" type="ORF">V22_05950</name>
</gene>
<dbReference type="Proteomes" id="UP000319976">
    <property type="component" value="Chromosome"/>
</dbReference>
<evidence type="ECO:0000313" key="2">
    <source>
        <dbReference type="Proteomes" id="UP000319976"/>
    </source>
</evidence>
<reference evidence="1 2" key="1">
    <citation type="submission" date="2019-02" db="EMBL/GenBank/DDBJ databases">
        <title>Deep-cultivation of Planctomycetes and their phenomic and genomic characterization uncovers novel biology.</title>
        <authorList>
            <person name="Wiegand S."/>
            <person name="Jogler M."/>
            <person name="Boedeker C."/>
            <person name="Pinto D."/>
            <person name="Vollmers J."/>
            <person name="Rivas-Marin E."/>
            <person name="Kohn T."/>
            <person name="Peeters S.H."/>
            <person name="Heuer A."/>
            <person name="Rast P."/>
            <person name="Oberbeckmann S."/>
            <person name="Bunk B."/>
            <person name="Jeske O."/>
            <person name="Meyerdierks A."/>
            <person name="Storesund J.E."/>
            <person name="Kallscheuer N."/>
            <person name="Luecker S."/>
            <person name="Lage O.M."/>
            <person name="Pohl T."/>
            <person name="Merkel B.J."/>
            <person name="Hornburger P."/>
            <person name="Mueller R.-W."/>
            <person name="Bruemmer F."/>
            <person name="Labrenz M."/>
            <person name="Spormann A.M."/>
            <person name="Op den Camp H."/>
            <person name="Overmann J."/>
            <person name="Amann R."/>
            <person name="Jetten M.S.M."/>
            <person name="Mascher T."/>
            <person name="Medema M.H."/>
            <person name="Devos D.P."/>
            <person name="Kaster A.-K."/>
            <person name="Ovreas L."/>
            <person name="Rohde M."/>
            <person name="Galperin M.Y."/>
            <person name="Jogler C."/>
        </authorList>
    </citation>
    <scope>NUCLEOTIDE SEQUENCE [LARGE SCALE GENOMIC DNA]</scope>
    <source>
        <strain evidence="1 2">V22</strain>
    </source>
</reference>
<dbReference type="EMBL" id="CP036316">
    <property type="protein sequence ID" value="QDT63374.1"/>
    <property type="molecule type" value="Genomic_DNA"/>
</dbReference>